<dbReference type="Proteomes" id="UP001501470">
    <property type="component" value="Unassembled WGS sequence"/>
</dbReference>
<dbReference type="Pfam" id="PF01882">
    <property type="entry name" value="DUF58"/>
    <property type="match status" value="1"/>
</dbReference>
<accession>A0ABP4N164</accession>
<dbReference type="PANTHER" id="PTHR34351">
    <property type="entry name" value="SLR1927 PROTEIN-RELATED"/>
    <property type="match status" value="1"/>
</dbReference>
<dbReference type="EMBL" id="BAAAQD010000023">
    <property type="protein sequence ID" value="GAA1553977.1"/>
    <property type="molecule type" value="Genomic_DNA"/>
</dbReference>
<keyword evidence="1" id="KW-0812">Transmembrane</keyword>
<dbReference type="RefSeq" id="WP_344510117.1">
    <property type="nucleotide sequence ID" value="NZ_BAAAQD010000023.1"/>
</dbReference>
<gene>
    <name evidence="3" type="ORF">GCM10009827_088440</name>
</gene>
<keyword evidence="1" id="KW-0472">Membrane</keyword>
<sequence length="372" mass="38704">MRPTGTGLVVGLGGGVLAAAGLTAGLPALVGIGVAGLTLLLGAVALVLLPARLDVTRAATRTRLTVGDAVRADVTVVNAGRLPTGVFEVLDSFDREPQRITVPPLAPGARFADSYEISTRRRGVIALGPVRLERRDPLGLVRRGEPLAPALWIWVHPKIHPLKALPIGVAVDFEGEMIDRAQHGSTAFASLREYRAGDDFRQIHWRTTARVGDLVVQDRVDTTEPSTTVLLDTRAAVLSPERFEEAVAFAASVVSAAGRGGHPVTLLCSTPTDPPPVTALDRLAAAVQDGGDETGLLAMVRGTPGGGTIVVVSGEPGGLVPLLGAQRRRYARIVLVQIGDSTGTSLRSGVSIISAPTVEVAAQAYTRLGGGR</sequence>
<evidence type="ECO:0000256" key="1">
    <source>
        <dbReference type="SAM" id="Phobius"/>
    </source>
</evidence>
<dbReference type="PANTHER" id="PTHR34351:SF1">
    <property type="entry name" value="SLR1927 PROTEIN"/>
    <property type="match status" value="1"/>
</dbReference>
<evidence type="ECO:0000313" key="4">
    <source>
        <dbReference type="Proteomes" id="UP001501470"/>
    </source>
</evidence>
<name>A0ABP4N164_9ACTN</name>
<protein>
    <recommendedName>
        <fullName evidence="2">DUF58 domain-containing protein</fullName>
    </recommendedName>
</protein>
<comment type="caution">
    <text evidence="3">The sequence shown here is derived from an EMBL/GenBank/DDBJ whole genome shotgun (WGS) entry which is preliminary data.</text>
</comment>
<organism evidence="3 4">
    <name type="scientific">Dactylosporangium maewongense</name>
    <dbReference type="NCBI Taxonomy" id="634393"/>
    <lineage>
        <taxon>Bacteria</taxon>
        <taxon>Bacillati</taxon>
        <taxon>Actinomycetota</taxon>
        <taxon>Actinomycetes</taxon>
        <taxon>Micromonosporales</taxon>
        <taxon>Micromonosporaceae</taxon>
        <taxon>Dactylosporangium</taxon>
    </lineage>
</organism>
<feature type="transmembrane region" description="Helical" evidence="1">
    <location>
        <begin position="28"/>
        <end position="51"/>
    </location>
</feature>
<keyword evidence="1" id="KW-1133">Transmembrane helix</keyword>
<keyword evidence="4" id="KW-1185">Reference proteome</keyword>
<dbReference type="InterPro" id="IPR002881">
    <property type="entry name" value="DUF58"/>
</dbReference>
<reference evidence="4" key="1">
    <citation type="journal article" date="2019" name="Int. J. Syst. Evol. Microbiol.">
        <title>The Global Catalogue of Microorganisms (GCM) 10K type strain sequencing project: providing services to taxonomists for standard genome sequencing and annotation.</title>
        <authorList>
            <consortium name="The Broad Institute Genomics Platform"/>
            <consortium name="The Broad Institute Genome Sequencing Center for Infectious Disease"/>
            <person name="Wu L."/>
            <person name="Ma J."/>
        </authorList>
    </citation>
    <scope>NUCLEOTIDE SEQUENCE [LARGE SCALE GENOMIC DNA]</scope>
    <source>
        <strain evidence="4">JCM 15933</strain>
    </source>
</reference>
<feature type="domain" description="DUF58" evidence="2">
    <location>
        <begin position="191"/>
        <end position="270"/>
    </location>
</feature>
<proteinExistence type="predicted"/>
<evidence type="ECO:0000259" key="2">
    <source>
        <dbReference type="Pfam" id="PF01882"/>
    </source>
</evidence>
<evidence type="ECO:0000313" key="3">
    <source>
        <dbReference type="EMBL" id="GAA1553977.1"/>
    </source>
</evidence>